<comment type="caution">
    <text evidence="2">The sequence shown here is derived from an EMBL/GenBank/DDBJ whole genome shotgun (WGS) entry which is preliminary data.</text>
</comment>
<dbReference type="InterPro" id="IPR019734">
    <property type="entry name" value="TPR_rpt"/>
</dbReference>
<organism evidence="2 3">
    <name type="scientific">Coraliomargarita sinensis</name>
    <dbReference type="NCBI Taxonomy" id="2174842"/>
    <lineage>
        <taxon>Bacteria</taxon>
        <taxon>Pseudomonadati</taxon>
        <taxon>Verrucomicrobiota</taxon>
        <taxon>Opitutia</taxon>
        <taxon>Puniceicoccales</taxon>
        <taxon>Coraliomargaritaceae</taxon>
        <taxon>Coraliomargarita</taxon>
    </lineage>
</organism>
<dbReference type="SUPFAM" id="SSF48452">
    <property type="entry name" value="TPR-like"/>
    <property type="match status" value="1"/>
</dbReference>
<gene>
    <name evidence="2" type="ORF">DDZ13_11665</name>
</gene>
<protein>
    <submittedName>
        <fullName evidence="2">Uncharacterized protein</fullName>
    </submittedName>
</protein>
<dbReference type="RefSeq" id="WP_110131628.1">
    <property type="nucleotide sequence ID" value="NZ_QHJQ01000008.1"/>
</dbReference>
<dbReference type="AlphaFoldDB" id="A0A317ZIN7"/>
<proteinExistence type="predicted"/>
<dbReference type="PROSITE" id="PS50005">
    <property type="entry name" value="TPR"/>
    <property type="match status" value="1"/>
</dbReference>
<dbReference type="InParanoid" id="A0A317ZIN7"/>
<sequence>MSETSLQDQVDDATLDFTLGDSEGAIAKLRAIIDTHPDAFPAWHALTEVYFSEADYDAALEAAETAHKLEPEDVHINTSLSRIWVERGDKEKAEHYGAQARMLGWKDELKSPPEKDDI</sequence>
<dbReference type="EMBL" id="QHJQ01000008">
    <property type="protein sequence ID" value="PXA03629.1"/>
    <property type="molecule type" value="Genomic_DNA"/>
</dbReference>
<keyword evidence="3" id="KW-1185">Reference proteome</keyword>
<keyword evidence="1" id="KW-0802">TPR repeat</keyword>
<evidence type="ECO:0000313" key="2">
    <source>
        <dbReference type="EMBL" id="PXA03629.1"/>
    </source>
</evidence>
<dbReference type="InterPro" id="IPR011990">
    <property type="entry name" value="TPR-like_helical_dom_sf"/>
</dbReference>
<feature type="repeat" description="TPR" evidence="1">
    <location>
        <begin position="40"/>
        <end position="73"/>
    </location>
</feature>
<dbReference type="Gene3D" id="1.25.40.10">
    <property type="entry name" value="Tetratricopeptide repeat domain"/>
    <property type="match status" value="1"/>
</dbReference>
<evidence type="ECO:0000256" key="1">
    <source>
        <dbReference type="PROSITE-ProRule" id="PRU00339"/>
    </source>
</evidence>
<reference evidence="2 3" key="1">
    <citation type="submission" date="2018-05" db="EMBL/GenBank/DDBJ databases">
        <title>Coraliomargarita sinensis sp. nov., isolated from a marine solar saltern.</title>
        <authorList>
            <person name="Zhou L.Y."/>
        </authorList>
    </citation>
    <scope>NUCLEOTIDE SEQUENCE [LARGE SCALE GENOMIC DNA]</scope>
    <source>
        <strain evidence="2 3">WN38</strain>
    </source>
</reference>
<dbReference type="Proteomes" id="UP000247099">
    <property type="component" value="Unassembled WGS sequence"/>
</dbReference>
<name>A0A317ZIN7_9BACT</name>
<accession>A0A317ZIN7</accession>
<evidence type="ECO:0000313" key="3">
    <source>
        <dbReference type="Proteomes" id="UP000247099"/>
    </source>
</evidence>
<dbReference type="OrthoDB" id="196411at2"/>